<dbReference type="PROSITE" id="PS50011">
    <property type="entry name" value="PROTEIN_KINASE_DOM"/>
    <property type="match status" value="1"/>
</dbReference>
<dbReference type="InterPro" id="IPR051681">
    <property type="entry name" value="Ser/Thr_Kinases-Pseudokinases"/>
</dbReference>
<dbReference type="SUPFAM" id="SSF56112">
    <property type="entry name" value="Protein kinase-like (PK-like)"/>
    <property type="match status" value="1"/>
</dbReference>
<gene>
    <name evidence="2" type="ORF">DFH08DRAFT_877063</name>
</gene>
<sequence length="379" mass="42447">MYMYADVLRDFSDNVEADGGTTLLVIDHSPQVMNSGAKLLISYKRNEHVLDCAENLALRNDEDGLNLDTIKQILPQIKTTPGWKTTVRFETLPNGSLHLETQMELETHASELSERLAYPSVPFSGLRGIHWLAEGVYIVDTPLHGYKVLKTPKEPEAEPDFARAVKFLIALADVDFLIRPTQIVLDTANVLRGFLMDYHPASSLQLVIRSLHRKGPKLSSGPEQETPAVTVRIPWSVKLAWTTDIAAAVVWLHSQGIYWGDLKLDNVVLCTDGHCRLIDYVPGAWTVAWCPPECAGQEMHAPTADHDVFALGLLLWSLVEELPTLEECTRPTPGWGSNTCEWYGQLVDLCLRNQPQERPSAHYVYETLVAHGESEWYAP</sequence>
<dbReference type="PANTHER" id="PTHR44329">
    <property type="entry name" value="SERINE/THREONINE-PROTEIN KINASE TNNI3K-RELATED"/>
    <property type="match status" value="1"/>
</dbReference>
<proteinExistence type="predicted"/>
<evidence type="ECO:0000259" key="1">
    <source>
        <dbReference type="PROSITE" id="PS50011"/>
    </source>
</evidence>
<dbReference type="InterPro" id="IPR011009">
    <property type="entry name" value="Kinase-like_dom_sf"/>
</dbReference>
<dbReference type="Proteomes" id="UP001218218">
    <property type="component" value="Unassembled WGS sequence"/>
</dbReference>
<dbReference type="AlphaFoldDB" id="A0AAD6ZSY3"/>
<evidence type="ECO:0000313" key="2">
    <source>
        <dbReference type="EMBL" id="KAJ7337535.1"/>
    </source>
</evidence>
<dbReference type="EMBL" id="JARIHO010000029">
    <property type="protein sequence ID" value="KAJ7337535.1"/>
    <property type="molecule type" value="Genomic_DNA"/>
</dbReference>
<dbReference type="SMART" id="SM00220">
    <property type="entry name" value="S_TKc"/>
    <property type="match status" value="1"/>
</dbReference>
<keyword evidence="2" id="KW-0808">Transferase</keyword>
<dbReference type="Gene3D" id="1.10.510.10">
    <property type="entry name" value="Transferase(Phosphotransferase) domain 1"/>
    <property type="match status" value="1"/>
</dbReference>
<dbReference type="Pfam" id="PF00069">
    <property type="entry name" value="Pkinase"/>
    <property type="match status" value="1"/>
</dbReference>
<comment type="caution">
    <text evidence="2">The sequence shown here is derived from an EMBL/GenBank/DDBJ whole genome shotgun (WGS) entry which is preliminary data.</text>
</comment>
<accession>A0AAD6ZSY3</accession>
<dbReference type="GO" id="GO:0005524">
    <property type="term" value="F:ATP binding"/>
    <property type="evidence" value="ECO:0007669"/>
    <property type="project" value="InterPro"/>
</dbReference>
<dbReference type="GO" id="GO:0004674">
    <property type="term" value="F:protein serine/threonine kinase activity"/>
    <property type="evidence" value="ECO:0007669"/>
    <property type="project" value="TreeGrafter"/>
</dbReference>
<feature type="domain" description="Protein kinase" evidence="1">
    <location>
        <begin position="116"/>
        <end position="377"/>
    </location>
</feature>
<dbReference type="PANTHER" id="PTHR44329:SF293">
    <property type="entry name" value="MITOGEN-ACTIVATED PROTEIN KINASE KINASE KINASE"/>
    <property type="match status" value="1"/>
</dbReference>
<reference evidence="2" key="1">
    <citation type="submission" date="2023-03" db="EMBL/GenBank/DDBJ databases">
        <title>Massive genome expansion in bonnet fungi (Mycena s.s.) driven by repeated elements and novel gene families across ecological guilds.</title>
        <authorList>
            <consortium name="Lawrence Berkeley National Laboratory"/>
            <person name="Harder C.B."/>
            <person name="Miyauchi S."/>
            <person name="Viragh M."/>
            <person name="Kuo A."/>
            <person name="Thoen E."/>
            <person name="Andreopoulos B."/>
            <person name="Lu D."/>
            <person name="Skrede I."/>
            <person name="Drula E."/>
            <person name="Henrissat B."/>
            <person name="Morin E."/>
            <person name="Kohler A."/>
            <person name="Barry K."/>
            <person name="LaButti K."/>
            <person name="Morin E."/>
            <person name="Salamov A."/>
            <person name="Lipzen A."/>
            <person name="Mereny Z."/>
            <person name="Hegedus B."/>
            <person name="Baldrian P."/>
            <person name="Stursova M."/>
            <person name="Weitz H."/>
            <person name="Taylor A."/>
            <person name="Grigoriev I.V."/>
            <person name="Nagy L.G."/>
            <person name="Martin F."/>
            <person name="Kauserud H."/>
        </authorList>
    </citation>
    <scope>NUCLEOTIDE SEQUENCE</scope>
    <source>
        <strain evidence="2">CBHHK002</strain>
    </source>
</reference>
<keyword evidence="2" id="KW-0418">Kinase</keyword>
<evidence type="ECO:0000313" key="3">
    <source>
        <dbReference type="Proteomes" id="UP001218218"/>
    </source>
</evidence>
<name>A0AAD6ZSY3_9AGAR</name>
<keyword evidence="3" id="KW-1185">Reference proteome</keyword>
<protein>
    <submittedName>
        <fullName evidence="2">Kinase-like domain-containing protein</fullName>
    </submittedName>
</protein>
<dbReference type="InterPro" id="IPR000719">
    <property type="entry name" value="Prot_kinase_dom"/>
</dbReference>
<organism evidence="2 3">
    <name type="scientific">Mycena albidolilacea</name>
    <dbReference type="NCBI Taxonomy" id="1033008"/>
    <lineage>
        <taxon>Eukaryota</taxon>
        <taxon>Fungi</taxon>
        <taxon>Dikarya</taxon>
        <taxon>Basidiomycota</taxon>
        <taxon>Agaricomycotina</taxon>
        <taxon>Agaricomycetes</taxon>
        <taxon>Agaricomycetidae</taxon>
        <taxon>Agaricales</taxon>
        <taxon>Marasmiineae</taxon>
        <taxon>Mycenaceae</taxon>
        <taxon>Mycena</taxon>
    </lineage>
</organism>